<evidence type="ECO:0000256" key="2">
    <source>
        <dbReference type="ARBA" id="ARBA00004370"/>
    </source>
</evidence>
<dbReference type="GO" id="GO:0016020">
    <property type="term" value="C:membrane"/>
    <property type="evidence" value="ECO:0007669"/>
    <property type="project" value="UniProtKB-SubCell"/>
</dbReference>
<dbReference type="PANTHER" id="PTHR24421:SF10">
    <property type="entry name" value="NITRATE_NITRITE SENSOR PROTEIN NARQ"/>
    <property type="match status" value="1"/>
</dbReference>
<comment type="caution">
    <text evidence="14">The sequence shown here is derived from an EMBL/GenBank/DDBJ whole genome shotgun (WGS) entry which is preliminary data.</text>
</comment>
<gene>
    <name evidence="14" type="ORF">BDZ31_001612</name>
</gene>
<dbReference type="AlphaFoldDB" id="A0A840IAW3"/>
<keyword evidence="6 12" id="KW-0812">Transmembrane</keyword>
<dbReference type="GO" id="GO:0046983">
    <property type="term" value="F:protein dimerization activity"/>
    <property type="evidence" value="ECO:0007669"/>
    <property type="project" value="InterPro"/>
</dbReference>
<protein>
    <recommendedName>
        <fullName evidence="3">histidine kinase</fullName>
        <ecNumber evidence="3">2.7.13.3</ecNumber>
    </recommendedName>
</protein>
<dbReference type="GO" id="GO:0005524">
    <property type="term" value="F:ATP binding"/>
    <property type="evidence" value="ECO:0007669"/>
    <property type="project" value="UniProtKB-KW"/>
</dbReference>
<evidence type="ECO:0000256" key="6">
    <source>
        <dbReference type="ARBA" id="ARBA00022692"/>
    </source>
</evidence>
<dbReference type="Pfam" id="PF02518">
    <property type="entry name" value="HATPase_c"/>
    <property type="match status" value="1"/>
</dbReference>
<sequence>MGRSSLLKRIFALNVAAFVLAGLVLAFTPATVSAEIARLEAAVLVLVLAATAAIDFLLLRRALAPLRRLSGLMETVEPLHPGQRLPEEDSSPEEIRRLAVAFNGMLARLEEERRRSVERSLGAQEAERLRVAQELHDGIGQSLTALMLQIDRAARRVPQENPLQGELCGAREAARTLLGEVREVATRLRPEALDDLGLANALEALCARVGDQSGIPVRLSVDPGLPPLSPEAELVVFRIAQEALSNTLRHADASAAELTLAVGDDGTVTLRAADDGRGLGDSVPGAGIQGMHERALLLGGTCQLRTLPAGGTEVALRLRTAEVVA</sequence>
<evidence type="ECO:0000256" key="7">
    <source>
        <dbReference type="ARBA" id="ARBA00022741"/>
    </source>
</evidence>
<dbReference type="PANTHER" id="PTHR24421">
    <property type="entry name" value="NITRATE/NITRITE SENSOR PROTEIN NARX-RELATED"/>
    <property type="match status" value="1"/>
</dbReference>
<dbReference type="Pfam" id="PF00672">
    <property type="entry name" value="HAMP"/>
    <property type="match status" value="1"/>
</dbReference>
<keyword evidence="11" id="KW-0902">Two-component regulatory system</keyword>
<evidence type="ECO:0000256" key="4">
    <source>
        <dbReference type="ARBA" id="ARBA00022553"/>
    </source>
</evidence>
<keyword evidence="12" id="KW-0472">Membrane</keyword>
<dbReference type="CDD" id="cd16917">
    <property type="entry name" value="HATPase_UhpB-NarQ-NarX-like"/>
    <property type="match status" value="1"/>
</dbReference>
<comment type="subcellular location">
    <subcellularLocation>
        <location evidence="2">Membrane</location>
    </subcellularLocation>
</comment>
<keyword evidence="7" id="KW-0547">Nucleotide-binding</keyword>
<dbReference type="Gene3D" id="6.10.340.10">
    <property type="match status" value="1"/>
</dbReference>
<feature type="transmembrane region" description="Helical" evidence="12">
    <location>
        <begin position="36"/>
        <end position="59"/>
    </location>
</feature>
<evidence type="ECO:0000259" key="13">
    <source>
        <dbReference type="PROSITE" id="PS50885"/>
    </source>
</evidence>
<evidence type="ECO:0000256" key="12">
    <source>
        <dbReference type="SAM" id="Phobius"/>
    </source>
</evidence>
<evidence type="ECO:0000256" key="1">
    <source>
        <dbReference type="ARBA" id="ARBA00000085"/>
    </source>
</evidence>
<evidence type="ECO:0000256" key="5">
    <source>
        <dbReference type="ARBA" id="ARBA00022679"/>
    </source>
</evidence>
<proteinExistence type="predicted"/>
<dbReference type="Proteomes" id="UP000585272">
    <property type="component" value="Unassembled WGS sequence"/>
</dbReference>
<accession>A0A840IAW3</accession>
<dbReference type="Pfam" id="PF07730">
    <property type="entry name" value="HisKA_3"/>
    <property type="match status" value="1"/>
</dbReference>
<dbReference type="InterPro" id="IPR036890">
    <property type="entry name" value="HATPase_C_sf"/>
</dbReference>
<dbReference type="InterPro" id="IPR011712">
    <property type="entry name" value="Sig_transdc_His_kin_sub3_dim/P"/>
</dbReference>
<evidence type="ECO:0000256" key="11">
    <source>
        <dbReference type="ARBA" id="ARBA00023012"/>
    </source>
</evidence>
<dbReference type="EC" id="2.7.13.3" evidence="3"/>
<evidence type="ECO:0000256" key="10">
    <source>
        <dbReference type="ARBA" id="ARBA00022989"/>
    </source>
</evidence>
<dbReference type="EMBL" id="JACHNU010000001">
    <property type="protein sequence ID" value="MBB4662039.1"/>
    <property type="molecule type" value="Genomic_DNA"/>
</dbReference>
<feature type="domain" description="HAMP" evidence="13">
    <location>
        <begin position="60"/>
        <end position="114"/>
    </location>
</feature>
<dbReference type="Gene3D" id="3.30.565.10">
    <property type="entry name" value="Histidine kinase-like ATPase, C-terminal domain"/>
    <property type="match status" value="1"/>
</dbReference>
<evidence type="ECO:0000313" key="15">
    <source>
        <dbReference type="Proteomes" id="UP000585272"/>
    </source>
</evidence>
<evidence type="ECO:0000313" key="14">
    <source>
        <dbReference type="EMBL" id="MBB4662039.1"/>
    </source>
</evidence>
<dbReference type="RefSeq" id="WP_183340719.1">
    <property type="nucleotide sequence ID" value="NZ_JACHNU010000001.1"/>
</dbReference>
<name>A0A840IAW3_9ACTN</name>
<dbReference type="SUPFAM" id="SSF55874">
    <property type="entry name" value="ATPase domain of HSP90 chaperone/DNA topoisomerase II/histidine kinase"/>
    <property type="match status" value="1"/>
</dbReference>
<keyword evidence="9" id="KW-0067">ATP-binding</keyword>
<keyword evidence="10 12" id="KW-1133">Transmembrane helix</keyword>
<organism evidence="14 15">
    <name type="scientific">Conexibacter arvalis</name>
    <dbReference type="NCBI Taxonomy" id="912552"/>
    <lineage>
        <taxon>Bacteria</taxon>
        <taxon>Bacillati</taxon>
        <taxon>Actinomycetota</taxon>
        <taxon>Thermoleophilia</taxon>
        <taxon>Solirubrobacterales</taxon>
        <taxon>Conexibacteraceae</taxon>
        <taxon>Conexibacter</taxon>
    </lineage>
</organism>
<keyword evidence="15" id="KW-1185">Reference proteome</keyword>
<keyword evidence="8 14" id="KW-0418">Kinase</keyword>
<evidence type="ECO:0000256" key="9">
    <source>
        <dbReference type="ARBA" id="ARBA00022840"/>
    </source>
</evidence>
<dbReference type="SMART" id="SM00304">
    <property type="entry name" value="HAMP"/>
    <property type="match status" value="1"/>
</dbReference>
<dbReference type="PROSITE" id="PS50885">
    <property type="entry name" value="HAMP"/>
    <property type="match status" value="1"/>
</dbReference>
<dbReference type="InterPro" id="IPR003594">
    <property type="entry name" value="HATPase_dom"/>
</dbReference>
<keyword evidence="4" id="KW-0597">Phosphoprotein</keyword>
<keyword evidence="5 14" id="KW-0808">Transferase</keyword>
<dbReference type="GO" id="GO:0000155">
    <property type="term" value="F:phosphorelay sensor kinase activity"/>
    <property type="evidence" value="ECO:0007669"/>
    <property type="project" value="InterPro"/>
</dbReference>
<reference evidence="14 15" key="1">
    <citation type="submission" date="2020-08" db="EMBL/GenBank/DDBJ databases">
        <title>Genomic Encyclopedia of Archaeal and Bacterial Type Strains, Phase II (KMG-II): from individual species to whole genera.</title>
        <authorList>
            <person name="Goeker M."/>
        </authorList>
    </citation>
    <scope>NUCLEOTIDE SEQUENCE [LARGE SCALE GENOMIC DNA]</scope>
    <source>
        <strain evidence="14 15">DSM 23288</strain>
    </source>
</reference>
<comment type="catalytic activity">
    <reaction evidence="1">
        <text>ATP + protein L-histidine = ADP + protein N-phospho-L-histidine.</text>
        <dbReference type="EC" id="2.7.13.3"/>
    </reaction>
</comment>
<dbReference type="Gene3D" id="1.20.5.1930">
    <property type="match status" value="1"/>
</dbReference>
<evidence type="ECO:0000256" key="8">
    <source>
        <dbReference type="ARBA" id="ARBA00022777"/>
    </source>
</evidence>
<evidence type="ECO:0000256" key="3">
    <source>
        <dbReference type="ARBA" id="ARBA00012438"/>
    </source>
</evidence>
<dbReference type="InterPro" id="IPR003660">
    <property type="entry name" value="HAMP_dom"/>
</dbReference>
<dbReference type="InterPro" id="IPR050482">
    <property type="entry name" value="Sensor_HK_TwoCompSys"/>
</dbReference>